<dbReference type="GO" id="GO:0015288">
    <property type="term" value="F:porin activity"/>
    <property type="evidence" value="ECO:0007669"/>
    <property type="project" value="InterPro"/>
</dbReference>
<comment type="similarity">
    <text evidence="1 2">Belongs to the OprB family.</text>
</comment>
<sequence>MPLFKDDTQFMNLAFNINPTLLLTFPYSPLAAGMIILPTKDPKGAVVTLLVANSVGDANTTGFSTLNKNRLSFVGGGRVRTNFFGLTGHQLAGISYSNKEFASLDQRLANIATNNIAKEKGSLAFYYNFDQYLYEPEKGSGKGFGIFGRFGVSDGNPNPLHYFFSLGVGGKGMMASRPHDQFGIGWYYIDVRNPSFTGPLATRQFLRNEQGVEAYYSVALTPWALLTPDIQVVHPAQKDTVDLSRPVPFVREGVNTATILGLRLQMVF</sequence>
<evidence type="ECO:0000313" key="4">
    <source>
        <dbReference type="Proteomes" id="UP000006695"/>
    </source>
</evidence>
<dbReference type="Pfam" id="PF04966">
    <property type="entry name" value="OprB"/>
    <property type="match status" value="1"/>
</dbReference>
<dbReference type="InterPro" id="IPR038673">
    <property type="entry name" value="OprB_sf"/>
</dbReference>
<keyword evidence="4" id="KW-1185">Reference proteome</keyword>
<dbReference type="PANTHER" id="PTHR37944">
    <property type="entry name" value="PORIN B"/>
    <property type="match status" value="1"/>
</dbReference>
<dbReference type="EMBL" id="CP000698">
    <property type="protein sequence ID" value="ABQ25020.1"/>
    <property type="molecule type" value="Genomic_DNA"/>
</dbReference>
<organism evidence="3 4">
    <name type="scientific">Geotalea uraniireducens (strain Rf4)</name>
    <name type="common">Geobacter uraniireducens</name>
    <dbReference type="NCBI Taxonomy" id="351605"/>
    <lineage>
        <taxon>Bacteria</taxon>
        <taxon>Pseudomonadati</taxon>
        <taxon>Thermodesulfobacteriota</taxon>
        <taxon>Desulfuromonadia</taxon>
        <taxon>Geobacterales</taxon>
        <taxon>Geobacteraceae</taxon>
        <taxon>Geotalea</taxon>
    </lineage>
</organism>
<dbReference type="HOGENOM" id="CLU_1037309_0_0_7"/>
<dbReference type="GO" id="GO:0016020">
    <property type="term" value="C:membrane"/>
    <property type="evidence" value="ECO:0007669"/>
    <property type="project" value="InterPro"/>
</dbReference>
<dbReference type="OrthoDB" id="177316at2"/>
<accession>A5GBM2</accession>
<gene>
    <name evidence="3" type="ordered locus">Gura_0812</name>
</gene>
<evidence type="ECO:0000313" key="3">
    <source>
        <dbReference type="EMBL" id="ABQ25020.1"/>
    </source>
</evidence>
<dbReference type="AlphaFoldDB" id="A5GBM2"/>
<reference evidence="3 4" key="1">
    <citation type="submission" date="2007-05" db="EMBL/GenBank/DDBJ databases">
        <title>Complete sequence of Geobacter uraniireducens Rf4.</title>
        <authorList>
            <consortium name="US DOE Joint Genome Institute"/>
            <person name="Copeland A."/>
            <person name="Lucas S."/>
            <person name="Lapidus A."/>
            <person name="Barry K."/>
            <person name="Detter J.C."/>
            <person name="Glavina del Rio T."/>
            <person name="Hammon N."/>
            <person name="Israni S."/>
            <person name="Dalin E."/>
            <person name="Tice H."/>
            <person name="Pitluck S."/>
            <person name="Chertkov O."/>
            <person name="Brettin T."/>
            <person name="Bruce D."/>
            <person name="Han C."/>
            <person name="Schmutz J."/>
            <person name="Larimer F."/>
            <person name="Land M."/>
            <person name="Hauser L."/>
            <person name="Kyrpides N."/>
            <person name="Mikhailova N."/>
            <person name="Shelobolina E."/>
            <person name="Aklujkar M."/>
            <person name="Lovley D."/>
            <person name="Richardson P."/>
        </authorList>
    </citation>
    <scope>NUCLEOTIDE SEQUENCE [LARGE SCALE GENOMIC DNA]</scope>
    <source>
        <strain evidence="3 4">Rf4</strain>
    </source>
</reference>
<dbReference type="RefSeq" id="WP_011937744.1">
    <property type="nucleotide sequence ID" value="NC_009483.1"/>
</dbReference>
<dbReference type="GO" id="GO:0008643">
    <property type="term" value="P:carbohydrate transport"/>
    <property type="evidence" value="ECO:0007669"/>
    <property type="project" value="InterPro"/>
</dbReference>
<evidence type="ECO:0000256" key="1">
    <source>
        <dbReference type="ARBA" id="ARBA00008769"/>
    </source>
</evidence>
<evidence type="ECO:0000256" key="2">
    <source>
        <dbReference type="RuleBase" id="RU363072"/>
    </source>
</evidence>
<dbReference type="STRING" id="351605.Gura_0812"/>
<dbReference type="Gene3D" id="2.40.160.180">
    <property type="entry name" value="Carbohydrate-selective porin OprB"/>
    <property type="match status" value="1"/>
</dbReference>
<proteinExistence type="inferred from homology"/>
<dbReference type="InterPro" id="IPR052932">
    <property type="entry name" value="OprB_Porin"/>
</dbReference>
<dbReference type="InterPro" id="IPR007049">
    <property type="entry name" value="Carb-sel_porin_OprB"/>
</dbReference>
<dbReference type="Proteomes" id="UP000006695">
    <property type="component" value="Chromosome"/>
</dbReference>
<name>A5GBM2_GEOUR</name>
<dbReference type="PANTHER" id="PTHR37944:SF1">
    <property type="entry name" value="PORIN B"/>
    <property type="match status" value="1"/>
</dbReference>
<dbReference type="KEGG" id="gur:Gura_0812"/>
<protein>
    <submittedName>
        <fullName evidence="3">Carbohydrate-selective porin OprB</fullName>
    </submittedName>
</protein>